<dbReference type="GO" id="GO:0004488">
    <property type="term" value="F:methylenetetrahydrofolate dehydrogenase (NADP+) activity"/>
    <property type="evidence" value="ECO:0007669"/>
    <property type="project" value="UniProtKB-UniRule"/>
</dbReference>
<dbReference type="AlphaFoldDB" id="A0A2T2XBN9"/>
<evidence type="ECO:0000256" key="6">
    <source>
        <dbReference type="ARBA" id="ARBA00022801"/>
    </source>
</evidence>
<evidence type="ECO:0000256" key="9">
    <source>
        <dbReference type="ARBA" id="ARBA00023102"/>
    </source>
</evidence>
<dbReference type="InterPro" id="IPR046346">
    <property type="entry name" value="Aminoacid_DH-like_N_sf"/>
</dbReference>
<evidence type="ECO:0000259" key="14">
    <source>
        <dbReference type="Pfam" id="PF02882"/>
    </source>
</evidence>
<dbReference type="PANTHER" id="PTHR48099">
    <property type="entry name" value="C-1-TETRAHYDROFOLATE SYNTHASE, CYTOPLASMIC-RELATED"/>
    <property type="match status" value="1"/>
</dbReference>
<dbReference type="SUPFAM" id="SSF53223">
    <property type="entry name" value="Aminoacid dehydrogenase-like, N-terminal domain"/>
    <property type="match status" value="1"/>
</dbReference>
<dbReference type="Proteomes" id="UP000242699">
    <property type="component" value="Unassembled WGS sequence"/>
</dbReference>
<dbReference type="GO" id="GO:0006164">
    <property type="term" value="P:purine nucleotide biosynthetic process"/>
    <property type="evidence" value="ECO:0007669"/>
    <property type="project" value="UniProtKB-KW"/>
</dbReference>
<evidence type="ECO:0000259" key="13">
    <source>
        <dbReference type="Pfam" id="PF00763"/>
    </source>
</evidence>
<evidence type="ECO:0000256" key="11">
    <source>
        <dbReference type="ARBA" id="ARBA00023268"/>
    </source>
</evidence>
<dbReference type="InterPro" id="IPR000672">
    <property type="entry name" value="THF_DH/CycHdrlase"/>
</dbReference>
<feature type="domain" description="Tetrahydrofolate dehydrogenase/cyclohydrolase catalytic" evidence="13">
    <location>
        <begin position="6"/>
        <end position="121"/>
    </location>
</feature>
<dbReference type="CDD" id="cd01080">
    <property type="entry name" value="NAD_bind_m-THF_DH_Cyclohyd"/>
    <property type="match status" value="1"/>
</dbReference>
<comment type="caution">
    <text evidence="15">The sequence shown here is derived from an EMBL/GenBank/DDBJ whole genome shotgun (WGS) entry which is preliminary data.</text>
</comment>
<comment type="subunit">
    <text evidence="2 12">Homodimer.</text>
</comment>
<dbReference type="GO" id="GO:0009086">
    <property type="term" value="P:methionine biosynthetic process"/>
    <property type="evidence" value="ECO:0007669"/>
    <property type="project" value="UniProtKB-KW"/>
</dbReference>
<name>A0A2T2XBN9_9FIRM</name>
<feature type="binding site" evidence="12">
    <location>
        <begin position="166"/>
        <end position="168"/>
    </location>
    <ligand>
        <name>NADP(+)</name>
        <dbReference type="ChEBI" id="CHEBI:58349"/>
    </ligand>
</feature>
<keyword evidence="3 12" id="KW-0554">One-carbon metabolism</keyword>
<dbReference type="Pfam" id="PF00763">
    <property type="entry name" value="THF_DHG_CYH"/>
    <property type="match status" value="1"/>
</dbReference>
<keyword evidence="8 12" id="KW-0560">Oxidoreductase</keyword>
<dbReference type="FunFam" id="3.40.50.720:FF:000094">
    <property type="entry name" value="Bifunctional protein FolD"/>
    <property type="match status" value="1"/>
</dbReference>
<protein>
    <recommendedName>
        <fullName evidence="12">Bifunctional protein FolD</fullName>
    </recommendedName>
    <domain>
        <recommendedName>
            <fullName evidence="12">Methylenetetrahydrofolate dehydrogenase</fullName>
            <ecNumber evidence="12">1.5.1.5</ecNumber>
        </recommendedName>
    </domain>
    <domain>
        <recommendedName>
            <fullName evidence="12">Methenyltetrahydrofolate cyclohydrolase</fullName>
            <ecNumber evidence="12">3.5.4.9</ecNumber>
        </recommendedName>
    </domain>
</protein>
<dbReference type="PROSITE" id="PS00766">
    <property type="entry name" value="THF_DHG_CYH_1"/>
    <property type="match status" value="1"/>
</dbReference>
<keyword evidence="4 12" id="KW-0028">Amino-acid biosynthesis</keyword>
<feature type="binding site" evidence="12">
    <location>
        <position position="232"/>
    </location>
    <ligand>
        <name>NADP(+)</name>
        <dbReference type="ChEBI" id="CHEBI:58349"/>
    </ligand>
</feature>
<gene>
    <name evidence="12" type="primary">folD</name>
    <name evidence="15" type="ORF">C7B43_01330</name>
</gene>
<comment type="catalytic activity">
    <reaction evidence="12">
        <text>(6R)-5,10-methylene-5,6,7,8-tetrahydrofolate + NADP(+) = (6R)-5,10-methenyltetrahydrofolate + NADPH</text>
        <dbReference type="Rhea" id="RHEA:22812"/>
        <dbReference type="ChEBI" id="CHEBI:15636"/>
        <dbReference type="ChEBI" id="CHEBI:57455"/>
        <dbReference type="ChEBI" id="CHEBI:57783"/>
        <dbReference type="ChEBI" id="CHEBI:58349"/>
        <dbReference type="EC" id="1.5.1.5"/>
    </reaction>
</comment>
<dbReference type="InterPro" id="IPR020630">
    <property type="entry name" value="THF_DH/CycHdrlase_cat_dom"/>
</dbReference>
<dbReference type="GO" id="GO:0005829">
    <property type="term" value="C:cytosol"/>
    <property type="evidence" value="ECO:0007669"/>
    <property type="project" value="TreeGrafter"/>
</dbReference>
<dbReference type="Pfam" id="PF02882">
    <property type="entry name" value="THF_DHG_CYH_C"/>
    <property type="match status" value="1"/>
</dbReference>
<evidence type="ECO:0000256" key="4">
    <source>
        <dbReference type="ARBA" id="ARBA00022605"/>
    </source>
</evidence>
<dbReference type="EC" id="1.5.1.5" evidence="12"/>
<evidence type="ECO:0000256" key="12">
    <source>
        <dbReference type="HAMAP-Rule" id="MF_01576"/>
    </source>
</evidence>
<evidence type="ECO:0000256" key="5">
    <source>
        <dbReference type="ARBA" id="ARBA00022755"/>
    </source>
</evidence>
<sequence>MQTVILDGKATSERIREELAKKIEENYQRTTLRPGLAVVLVGDDPASKIYVRNKQRASTQVGMDSRQIVLPAQSTTSQVLETIEMLNQDPTIHGILLQLPVPEQVDSGMILRHLDSRKDVDGLTPANMGRLMAGQPGLRPCTPLGIIELLDRYQVPLEGKRAVMIGRSQLVGRPLALMMVERNATVTIIHSKTRNPWEISREADVVVAAVGHANLVQSHWIKPGATVVDVGINRSDGGLVGDVDFQGALSIAARITPVPGGIGPMTIAMLLQNTWQAFQETVGA</sequence>
<dbReference type="GO" id="GO:0004477">
    <property type="term" value="F:methenyltetrahydrofolate cyclohydrolase activity"/>
    <property type="evidence" value="ECO:0007669"/>
    <property type="project" value="UniProtKB-UniRule"/>
</dbReference>
<comment type="caution">
    <text evidence="12">Lacks conserved residue(s) required for the propagation of feature annotation.</text>
</comment>
<dbReference type="HAMAP" id="MF_01576">
    <property type="entry name" value="THF_DHG_CYH"/>
    <property type="match status" value="1"/>
</dbReference>
<comment type="function">
    <text evidence="12">Catalyzes the oxidation of 5,10-methylenetetrahydrofolate to 5,10-methenyltetrahydrofolate and then the hydrolysis of 5,10-methenyltetrahydrofolate to 10-formyltetrahydrofolate.</text>
</comment>
<evidence type="ECO:0000256" key="10">
    <source>
        <dbReference type="ARBA" id="ARBA00023167"/>
    </source>
</evidence>
<keyword evidence="11 12" id="KW-0511">Multifunctional enzyme</keyword>
<keyword evidence="10 12" id="KW-0486">Methionine biosynthesis</keyword>
<proteinExistence type="inferred from homology"/>
<dbReference type="NCBIfam" id="NF010783">
    <property type="entry name" value="PRK14186.1"/>
    <property type="match status" value="1"/>
</dbReference>
<dbReference type="PROSITE" id="PS00767">
    <property type="entry name" value="THF_DHG_CYH_2"/>
    <property type="match status" value="1"/>
</dbReference>
<comment type="pathway">
    <text evidence="1 12">One-carbon metabolism; tetrahydrofolate interconversion.</text>
</comment>
<feature type="domain" description="Tetrahydrofolate dehydrogenase/cyclohydrolase NAD(P)-binding" evidence="14">
    <location>
        <begin position="140"/>
        <end position="280"/>
    </location>
</feature>
<comment type="catalytic activity">
    <reaction evidence="12">
        <text>(6R)-5,10-methenyltetrahydrofolate + H2O = (6R)-10-formyltetrahydrofolate + H(+)</text>
        <dbReference type="Rhea" id="RHEA:23700"/>
        <dbReference type="ChEBI" id="CHEBI:15377"/>
        <dbReference type="ChEBI" id="CHEBI:15378"/>
        <dbReference type="ChEBI" id="CHEBI:57455"/>
        <dbReference type="ChEBI" id="CHEBI:195366"/>
        <dbReference type="EC" id="3.5.4.9"/>
    </reaction>
</comment>
<dbReference type="SUPFAM" id="SSF51735">
    <property type="entry name" value="NAD(P)-binding Rossmann-fold domains"/>
    <property type="match status" value="1"/>
</dbReference>
<organism evidence="15 16">
    <name type="scientific">Sulfobacillus benefaciens</name>
    <dbReference type="NCBI Taxonomy" id="453960"/>
    <lineage>
        <taxon>Bacteria</taxon>
        <taxon>Bacillati</taxon>
        <taxon>Bacillota</taxon>
        <taxon>Clostridia</taxon>
        <taxon>Eubacteriales</taxon>
        <taxon>Clostridiales Family XVII. Incertae Sedis</taxon>
        <taxon>Sulfobacillus</taxon>
    </lineage>
</organism>
<evidence type="ECO:0000256" key="8">
    <source>
        <dbReference type="ARBA" id="ARBA00023002"/>
    </source>
</evidence>
<keyword evidence="7 12" id="KW-0521">NADP</keyword>
<keyword evidence="6 12" id="KW-0378">Hydrolase</keyword>
<dbReference type="PRINTS" id="PR00085">
    <property type="entry name" value="THFDHDRGNASE"/>
</dbReference>
<dbReference type="GO" id="GO:0000105">
    <property type="term" value="P:L-histidine biosynthetic process"/>
    <property type="evidence" value="ECO:0007669"/>
    <property type="project" value="UniProtKB-KW"/>
</dbReference>
<comment type="similarity">
    <text evidence="12">Belongs to the tetrahydrofolate dehydrogenase/cyclohydrolase family.</text>
</comment>
<keyword evidence="5 12" id="KW-0658">Purine biosynthesis</keyword>
<evidence type="ECO:0000256" key="7">
    <source>
        <dbReference type="ARBA" id="ARBA00022857"/>
    </source>
</evidence>
<dbReference type="Gene3D" id="3.40.50.720">
    <property type="entry name" value="NAD(P)-binding Rossmann-like Domain"/>
    <property type="match status" value="1"/>
</dbReference>
<dbReference type="GO" id="GO:0035999">
    <property type="term" value="P:tetrahydrofolate interconversion"/>
    <property type="evidence" value="ECO:0007669"/>
    <property type="project" value="UniProtKB-UniRule"/>
</dbReference>
<reference evidence="15 16" key="1">
    <citation type="journal article" date="2014" name="BMC Genomics">
        <title>Comparison of environmental and isolate Sulfobacillus genomes reveals diverse carbon, sulfur, nitrogen, and hydrogen metabolisms.</title>
        <authorList>
            <person name="Justice N.B."/>
            <person name="Norman A."/>
            <person name="Brown C.T."/>
            <person name="Singh A."/>
            <person name="Thomas B.C."/>
            <person name="Banfield J.F."/>
        </authorList>
    </citation>
    <scope>NUCLEOTIDE SEQUENCE [LARGE SCALE GENOMIC DNA]</scope>
    <source>
        <strain evidence="15">AMDSBA1</strain>
    </source>
</reference>
<dbReference type="InterPro" id="IPR020631">
    <property type="entry name" value="THF_DH/CycHdrlase_NAD-bd_dom"/>
</dbReference>
<evidence type="ECO:0000313" key="16">
    <source>
        <dbReference type="Proteomes" id="UP000242699"/>
    </source>
</evidence>
<evidence type="ECO:0000256" key="3">
    <source>
        <dbReference type="ARBA" id="ARBA00022563"/>
    </source>
</evidence>
<dbReference type="InterPro" id="IPR036291">
    <property type="entry name" value="NAD(P)-bd_dom_sf"/>
</dbReference>
<evidence type="ECO:0000256" key="2">
    <source>
        <dbReference type="ARBA" id="ARBA00011738"/>
    </source>
</evidence>
<keyword evidence="9 12" id="KW-0368">Histidine biosynthesis</keyword>
<dbReference type="EMBL" id="PXYT01000001">
    <property type="protein sequence ID" value="PSR31890.1"/>
    <property type="molecule type" value="Genomic_DNA"/>
</dbReference>
<dbReference type="FunFam" id="3.40.50.10860:FF:000005">
    <property type="entry name" value="C-1-tetrahydrofolate synthase, cytoplasmic, putative"/>
    <property type="match status" value="1"/>
</dbReference>
<evidence type="ECO:0000313" key="15">
    <source>
        <dbReference type="EMBL" id="PSR31890.1"/>
    </source>
</evidence>
<dbReference type="InterPro" id="IPR020867">
    <property type="entry name" value="THF_DH/CycHdrlase_CS"/>
</dbReference>
<dbReference type="Gene3D" id="3.40.50.10860">
    <property type="entry name" value="Leucine Dehydrogenase, chain A, domain 1"/>
    <property type="match status" value="1"/>
</dbReference>
<dbReference type="PANTHER" id="PTHR48099:SF5">
    <property type="entry name" value="C-1-TETRAHYDROFOLATE SYNTHASE, CYTOPLASMIC"/>
    <property type="match status" value="1"/>
</dbReference>
<dbReference type="UniPathway" id="UPA00193"/>
<dbReference type="EC" id="3.5.4.9" evidence="12"/>
<evidence type="ECO:0000256" key="1">
    <source>
        <dbReference type="ARBA" id="ARBA00004777"/>
    </source>
</evidence>
<accession>A0A2T2XBN9</accession>